<dbReference type="InterPro" id="IPR036116">
    <property type="entry name" value="FN3_sf"/>
</dbReference>
<dbReference type="InterPro" id="IPR003961">
    <property type="entry name" value="FN3_dom"/>
</dbReference>
<dbReference type="CDD" id="cd00063">
    <property type="entry name" value="FN3"/>
    <property type="match status" value="1"/>
</dbReference>
<feature type="domain" description="Fibronectin type-III" evidence="2">
    <location>
        <begin position="31"/>
        <end position="126"/>
    </location>
</feature>
<dbReference type="SUPFAM" id="SSF49265">
    <property type="entry name" value="Fibronectin type III"/>
    <property type="match status" value="1"/>
</dbReference>
<name>A0A933SCZ9_UNCEI</name>
<dbReference type="PROSITE" id="PS51257">
    <property type="entry name" value="PROKAR_LIPOPROTEIN"/>
    <property type="match status" value="1"/>
</dbReference>
<evidence type="ECO:0000256" key="1">
    <source>
        <dbReference type="SAM" id="SignalP"/>
    </source>
</evidence>
<dbReference type="InterPro" id="IPR013783">
    <property type="entry name" value="Ig-like_fold"/>
</dbReference>
<gene>
    <name evidence="3" type="ORF">HZA61_10220</name>
</gene>
<dbReference type="EMBL" id="JACRIW010000071">
    <property type="protein sequence ID" value="MBI5169852.1"/>
    <property type="molecule type" value="Genomic_DNA"/>
</dbReference>
<feature type="signal peptide" evidence="1">
    <location>
        <begin position="1"/>
        <end position="18"/>
    </location>
</feature>
<protein>
    <submittedName>
        <fullName evidence="3">Fibronectin type III domain-containing protein</fullName>
    </submittedName>
</protein>
<reference evidence="3" key="1">
    <citation type="submission" date="2020-07" db="EMBL/GenBank/DDBJ databases">
        <title>Huge and variable diversity of episymbiotic CPR bacteria and DPANN archaea in groundwater ecosystems.</title>
        <authorList>
            <person name="He C.Y."/>
            <person name="Keren R."/>
            <person name="Whittaker M."/>
            <person name="Farag I.F."/>
            <person name="Doudna J."/>
            <person name="Cate J.H.D."/>
            <person name="Banfield J.F."/>
        </authorList>
    </citation>
    <scope>NUCLEOTIDE SEQUENCE</scope>
    <source>
        <strain evidence="3">NC_groundwater_1813_Pr3_B-0.1um_71_17</strain>
    </source>
</reference>
<organism evidence="3 4">
    <name type="scientific">Eiseniibacteriota bacterium</name>
    <dbReference type="NCBI Taxonomy" id="2212470"/>
    <lineage>
        <taxon>Bacteria</taxon>
        <taxon>Candidatus Eiseniibacteriota</taxon>
    </lineage>
</organism>
<proteinExistence type="predicted"/>
<dbReference type="Proteomes" id="UP000696931">
    <property type="component" value="Unassembled WGS sequence"/>
</dbReference>
<feature type="chain" id="PRO_5036820115" evidence="1">
    <location>
        <begin position="19"/>
        <end position="272"/>
    </location>
</feature>
<dbReference type="Gene3D" id="2.60.40.10">
    <property type="entry name" value="Immunoglobulins"/>
    <property type="match status" value="1"/>
</dbReference>
<accession>A0A933SCZ9</accession>
<keyword evidence="1" id="KW-0732">Signal</keyword>
<evidence type="ECO:0000313" key="4">
    <source>
        <dbReference type="Proteomes" id="UP000696931"/>
    </source>
</evidence>
<dbReference type="SMART" id="SM00060">
    <property type="entry name" value="FN3"/>
    <property type="match status" value="1"/>
</dbReference>
<dbReference type="AlphaFoldDB" id="A0A933SCZ9"/>
<sequence>MRRKLFALVLALFAFALAGCDETTAPRDTTPPAAPRGLYSTTGDAQVTLRWLANTESDVIGYRVYSSSCASGSSCPYDRVGTATGTSFVVTGLSNGVTRFYAVAAVDRDGNESELTVEDVYDTSRPAGSGATLGNFVNSASGAGWDFSAAISRSSDDAQTDVFYGYNGSVHQMFTRDNVTDIQDMGYASSLDAIDYAPANGWSPTGTVEVIPGHCYVVWTRDNHYAKFRVTSLTNSLVVFDWAYQTAAGNGELRARRAPGEDGTLRPIAWLR</sequence>
<evidence type="ECO:0000313" key="3">
    <source>
        <dbReference type="EMBL" id="MBI5169852.1"/>
    </source>
</evidence>
<dbReference type="PROSITE" id="PS50853">
    <property type="entry name" value="FN3"/>
    <property type="match status" value="1"/>
</dbReference>
<comment type="caution">
    <text evidence="3">The sequence shown here is derived from an EMBL/GenBank/DDBJ whole genome shotgun (WGS) entry which is preliminary data.</text>
</comment>
<evidence type="ECO:0000259" key="2">
    <source>
        <dbReference type="PROSITE" id="PS50853"/>
    </source>
</evidence>